<feature type="non-terminal residue" evidence="2">
    <location>
        <position position="1"/>
    </location>
</feature>
<proteinExistence type="predicted"/>
<feature type="transmembrane region" description="Helical" evidence="1">
    <location>
        <begin position="40"/>
        <end position="66"/>
    </location>
</feature>
<evidence type="ECO:0000313" key="2">
    <source>
        <dbReference type="EMBL" id="MBT2920718.1"/>
    </source>
</evidence>
<reference evidence="2 3" key="1">
    <citation type="journal article" date="2017" name="J. Fish Dis.">
        <title>Comparative assessment of Vibrio virulence in marine fish larvae.</title>
        <authorList>
            <person name="Ronneseth A."/>
            <person name="Castillo D."/>
            <person name="D'Alvise P."/>
            <person name="Tonnesen O."/>
            <person name="Haugland G."/>
            <person name="Grotkjaer T."/>
            <person name="Engell-Sorensen K."/>
            <person name="Norremark L."/>
            <person name="Bergh O."/>
            <person name="Wergeland H.I."/>
            <person name="Gram L."/>
        </authorList>
    </citation>
    <scope>NUCLEOTIDE SEQUENCE [LARGE SCALE GENOMIC DNA]</scope>
    <source>
        <strain evidence="2 3">90-11-286</strain>
    </source>
</reference>
<name>A0ABD4QZT5_VIBAN</name>
<keyword evidence="1" id="KW-0472">Membrane</keyword>
<feature type="transmembrane region" description="Helical" evidence="1">
    <location>
        <begin position="6"/>
        <end position="28"/>
    </location>
</feature>
<evidence type="ECO:0000313" key="3">
    <source>
        <dbReference type="Proteomes" id="UP000078309"/>
    </source>
</evidence>
<organism evidence="2 3">
    <name type="scientific">Vibrio anguillarum</name>
    <name type="common">Listonella anguillarum</name>
    <dbReference type="NCBI Taxonomy" id="55601"/>
    <lineage>
        <taxon>Bacteria</taxon>
        <taxon>Pseudomonadati</taxon>
        <taxon>Pseudomonadota</taxon>
        <taxon>Gammaproteobacteria</taxon>
        <taxon>Vibrionales</taxon>
        <taxon>Vibrionaceae</taxon>
        <taxon>Vibrio</taxon>
    </lineage>
</organism>
<sequence length="101" mass="10929">AKLKFRVYGVFLSLAVRCQPLSLALVASGKNAAKAEKLRLMNCAILLGFVSGYRLLKLCSILILWFCFAVSDANVLVESELCGIVFPKGLLGIFGQFSATL</sequence>
<comment type="caution">
    <text evidence="2">The sequence shown here is derived from an EMBL/GenBank/DDBJ whole genome shotgun (WGS) entry which is preliminary data.</text>
</comment>
<accession>A0ABD4QZT5</accession>
<dbReference type="Proteomes" id="UP000078309">
    <property type="component" value="Unassembled WGS sequence"/>
</dbReference>
<keyword evidence="1" id="KW-0812">Transmembrane</keyword>
<protein>
    <submittedName>
        <fullName evidence="2">Uncharacterized protein</fullName>
    </submittedName>
</protein>
<keyword evidence="1" id="KW-1133">Transmembrane helix</keyword>
<dbReference type="EMBL" id="JAHGUI010000182">
    <property type="protein sequence ID" value="MBT2920718.1"/>
    <property type="molecule type" value="Genomic_DNA"/>
</dbReference>
<evidence type="ECO:0000256" key="1">
    <source>
        <dbReference type="SAM" id="Phobius"/>
    </source>
</evidence>
<gene>
    <name evidence="2" type="ORF">PL14_18820</name>
</gene>
<dbReference type="AlphaFoldDB" id="A0ABD4QZT5"/>